<organism evidence="1 2">
    <name type="scientific">Limosa lapponica baueri</name>
    <dbReference type="NCBI Taxonomy" id="1758121"/>
    <lineage>
        <taxon>Eukaryota</taxon>
        <taxon>Metazoa</taxon>
        <taxon>Chordata</taxon>
        <taxon>Craniata</taxon>
        <taxon>Vertebrata</taxon>
        <taxon>Euteleostomi</taxon>
        <taxon>Archelosauria</taxon>
        <taxon>Archosauria</taxon>
        <taxon>Dinosauria</taxon>
        <taxon>Saurischia</taxon>
        <taxon>Theropoda</taxon>
        <taxon>Coelurosauria</taxon>
        <taxon>Aves</taxon>
        <taxon>Neognathae</taxon>
        <taxon>Neoaves</taxon>
        <taxon>Charadriiformes</taxon>
        <taxon>Scolopacidae</taxon>
        <taxon>Limosa</taxon>
    </lineage>
</organism>
<sequence>MTRGVLVDLILTNKHGLVWDVKTGGSLGCSDHEIVDFRILRQRSKAISRITTLDFRRTNFGLFEDLLSGIT</sequence>
<name>A0A2I0UP15_LIMLA</name>
<gene>
    <name evidence="1" type="ORF">llap_1904</name>
</gene>
<dbReference type="Proteomes" id="UP000233556">
    <property type="component" value="Unassembled WGS sequence"/>
</dbReference>
<accession>A0A2I0UP15</accession>
<proteinExistence type="predicted"/>
<evidence type="ECO:0000313" key="1">
    <source>
        <dbReference type="EMBL" id="PKU47795.1"/>
    </source>
</evidence>
<keyword evidence="2" id="KW-1185">Reference proteome</keyword>
<dbReference type="EMBL" id="KZ505669">
    <property type="protein sequence ID" value="PKU47795.1"/>
    <property type="molecule type" value="Genomic_DNA"/>
</dbReference>
<dbReference type="AlphaFoldDB" id="A0A2I0UP15"/>
<dbReference type="OrthoDB" id="6152807at2759"/>
<protein>
    <submittedName>
        <fullName evidence="1">Uncharacterized protein</fullName>
    </submittedName>
</protein>
<reference evidence="2" key="1">
    <citation type="submission" date="2017-11" db="EMBL/GenBank/DDBJ databases">
        <authorList>
            <person name="Lima N.C."/>
            <person name="Parody-Merino A.M."/>
            <person name="Battley P.F."/>
            <person name="Fidler A.E."/>
            <person name="Prosdocimi F."/>
        </authorList>
    </citation>
    <scope>NUCLEOTIDE SEQUENCE [LARGE SCALE GENOMIC DNA]</scope>
</reference>
<evidence type="ECO:0000313" key="2">
    <source>
        <dbReference type="Proteomes" id="UP000233556"/>
    </source>
</evidence>
<reference evidence="2" key="2">
    <citation type="submission" date="2017-12" db="EMBL/GenBank/DDBJ databases">
        <title>Genome sequence of the Bar-tailed Godwit (Limosa lapponica baueri).</title>
        <authorList>
            <person name="Lima N.C.B."/>
            <person name="Parody-Merino A.M."/>
            <person name="Battley P.F."/>
            <person name="Fidler A.E."/>
            <person name="Prosdocimi F."/>
        </authorList>
    </citation>
    <scope>NUCLEOTIDE SEQUENCE [LARGE SCALE GENOMIC DNA]</scope>
</reference>